<evidence type="ECO:0000259" key="6">
    <source>
        <dbReference type="Pfam" id="PF12859"/>
    </source>
</evidence>
<proteinExistence type="inferred from homology"/>
<feature type="compositionally biased region" description="Basic residues" evidence="5">
    <location>
        <begin position="1949"/>
        <end position="1964"/>
    </location>
</feature>
<keyword evidence="8" id="KW-1185">Reference proteome</keyword>
<dbReference type="Gene3D" id="1.25.10.10">
    <property type="entry name" value="Leucine-rich Repeat Variant"/>
    <property type="match status" value="2"/>
</dbReference>
<protein>
    <recommendedName>
        <fullName evidence="6">Anaphase-promoting complex subunit 1 N-terminal domain-containing protein</fullName>
    </recommendedName>
</protein>
<feature type="compositionally biased region" description="Basic residues" evidence="5">
    <location>
        <begin position="321"/>
        <end position="335"/>
    </location>
</feature>
<dbReference type="eggNOG" id="KOG1858">
    <property type="taxonomic scope" value="Eukaryota"/>
</dbReference>
<feature type="region of interest" description="Disordered" evidence="5">
    <location>
        <begin position="1944"/>
        <end position="1986"/>
    </location>
</feature>
<evidence type="ECO:0000256" key="3">
    <source>
        <dbReference type="ARBA" id="ARBA00022776"/>
    </source>
</evidence>
<feature type="compositionally biased region" description="Gly residues" evidence="5">
    <location>
        <begin position="1971"/>
        <end position="1983"/>
    </location>
</feature>
<dbReference type="InterPro" id="IPR049255">
    <property type="entry name" value="Apc1_N"/>
</dbReference>
<dbReference type="Proteomes" id="UP000001197">
    <property type="component" value="Chromosome 5"/>
</dbReference>
<feature type="compositionally biased region" description="Basic and acidic residues" evidence="5">
    <location>
        <begin position="370"/>
        <end position="379"/>
    </location>
</feature>
<dbReference type="EMBL" id="FO904940">
    <property type="protein sequence ID" value="CDP28967.1"/>
    <property type="molecule type" value="Genomic_DNA"/>
</dbReference>
<sequence length="2019" mass="222846">MASIASLGVHQPTGLRHAIQEGILDPDPPPSTYTWDISLSKEGDNEYEDELLTTKNCVLWSRGGVFRKSFKFDLENEPIAQALLANFPASAEHQSRDNDKQKKKALEKPNLSKALVVFLKTQAHIYFLSGASHVVHMPFEVESACAAPCGVIIQRKPRANNTAPVSLRLPKVPPNSFVSFQPPPSSSNTQRGPEFSTEGLGNPKVLPLRLSSTLENMWQPPMETSESHWPRLVCLTDPLLEIGLVVTQQDRTKPPRGRRGSTGPLFLSPAEEMLHIESVKLPNLPASEAGGLHIAVTVNREAGMYTVWRLTYLENEDPFLSKKKKRRTSSSRRRSSMAPGLPSGAATPIHPSMRESFGAPLPGKRTRKSVRIEENEKALDNALNSLDPDKRNDATRRQSRRVSSLLARADLSASQDRATFTEQSSRRLDSQGSQRARMSSGYAGSIFSGSFSGNRDLNSLHEAPVDNLLDELRAGGDFEGFHSMGLEDHNFDGLTREMMLTKIHSFSMDNANLRYSLSDKPARTHSKVFILASPPTATDEQGRAMLLVGIQDPVDRRLQLLTLHVDIRDEKITAKSAMKSFSNPSSLTIVPGEPRRVQSVVDSCKLSDGHETIMILSEDTSGGRELSLQSPWGKVTTVTLPLLFSDNLHSLDYAGSHKVNKEVRGRRSMGIGMACTQIDSVCHSNSRGVVDLRDKDGRFHRVRIQLQPSSPQIRRVLDTCRSVLPTSYADKLLAGWWHIMQWLQSGRVRGLSRPIVDKEWTALVILLFSSFLALRHNSETSLRSYGEGAAQPPCPKSWDTMRVYENPSSSACPPWTRTKAWRWLLDTPVFEPAPVTAESGPRPPSFLAIHIELAQKWMASSGGVLAFGFDGYLPTALGRGSPGRSNAAWSMMMALHLFLEEQKLNILSPEDTIHGQVDLRTALCQVSRWLGWQRHEAIYALGIDVDLESVHDLVPTLAAEVVEPPTCFCVLSWIQDHLAYGKGGEFPTLPLVYSTGCPDAVSGKSRSQLWSSLTPRSLMFAKFFGLLGTTTNRYEVVVAMYEARFTSQILETLPEAVLTPLQDIIFMCQPNPPPSWSKELLSLVSRTDISTVLRPSKTWRPLGAEINVSVRFIVVLLSTNMPQAPSHAAKWDVRMLCQHLDDFHDRAEETEATERQAVVRSLFREDRRLNEAQNLLSTSKHRVVRLNPKPGTTEPEYLEQQKQLVATVATSTLAIPAGRGLLYFALRFPLLTQKYQINGFQLTCVVQPINNSVGVDKAMFTEEKINWAFFHQGVSGGLAISPHAKGIDTSWILYNKPGSDLNNRHAGFLLALGLNGHLKSVAKWVAFKYLTPKHTMTSIGLLLGLAASYLGTMDSLITRLLSVHVTRMLPRGAAELNLSQHTQTTGIMGIGLLYCNSQHRRMSEIMMSEIEYLEDGEEENPLRDEGYRLAAGFALGFINLGKGGDLKGLRDMRLTEKLLTIATSTKRVELAHVLDRAAAGAVMAIALIFMKSEDHIVARKIDVPDTTLQFDYVRPDVLLLRTVAKNVILWKEIKPTFDWIKSSLPSIYHSRARLSSTRKLQSRDMSFFSILAGICFSLGLRFAGSANIQVRDLLVHYLDEFVRIVRSPVTNFDAELARSNARMCMDLVALSCATVMAGTGDITVLRRLRGLHGRDDKSTTYGSHMAAHLAIGALFLGCGTATFGTSNLATAALLVAFYPLFPANVQDNRAHLQAFRHFWVLATEPRCLVAKDLATGQPMNTPINIHLKPGSATAVAAASQTGSDATDPEVVILRRQTPCLLPPLDDVLRVATDAGGLGCWDLTIDFQNQPSLADEFRNNQSVYLRRRPAHEGTFPATLRALGSSEVVDKGLGGRDPMEWVFELQALRDLTHAERGLVLDRLGSSGGGVGEGEGASTAVDAKLVLRAGLDTEGWSRDRLLGLRLLFEWAERRGVFAGRVVDKTEAEEGKGRKKGKTPAKNGKKKVSMSVGVEGQGGGKSEGVVGGRERELDAVERGEVWWMRDSVIGELKGRAWLAGRDT</sequence>
<dbReference type="STRING" id="515849.A0A090CS25"/>
<keyword evidence="2" id="KW-0132">Cell division</keyword>
<keyword evidence="4" id="KW-0131">Cell cycle</keyword>
<organism evidence="7 8">
    <name type="scientific">Podospora anserina (strain S / ATCC MYA-4624 / DSM 980 / FGSC 10383)</name>
    <name type="common">Pleurage anserina</name>
    <dbReference type="NCBI Taxonomy" id="515849"/>
    <lineage>
        <taxon>Eukaryota</taxon>
        <taxon>Fungi</taxon>
        <taxon>Dikarya</taxon>
        <taxon>Ascomycota</taxon>
        <taxon>Pezizomycotina</taxon>
        <taxon>Sordariomycetes</taxon>
        <taxon>Sordariomycetidae</taxon>
        <taxon>Sordariales</taxon>
        <taxon>Podosporaceae</taxon>
        <taxon>Podospora</taxon>
        <taxon>Podospora anserina</taxon>
    </lineage>
</organism>
<evidence type="ECO:0000256" key="4">
    <source>
        <dbReference type="ARBA" id="ARBA00023306"/>
    </source>
</evidence>
<comment type="similarity">
    <text evidence="1">Belongs to the APC1 family.</text>
</comment>
<keyword evidence="3" id="KW-0498">Mitosis</keyword>
<dbReference type="PANTHER" id="PTHR12827">
    <property type="entry name" value="MEIOTIC CHECKPOINT REGULATOR TSG24 FAMILY MEMBER"/>
    <property type="match status" value="1"/>
</dbReference>
<dbReference type="GO" id="GO:0005680">
    <property type="term" value="C:anaphase-promoting complex"/>
    <property type="evidence" value="ECO:0007669"/>
    <property type="project" value="InterPro"/>
</dbReference>
<dbReference type="GO" id="GO:0070979">
    <property type="term" value="P:protein K11-linked ubiquitination"/>
    <property type="evidence" value="ECO:0007669"/>
    <property type="project" value="TreeGrafter"/>
</dbReference>
<dbReference type="Pfam" id="PF12859">
    <property type="entry name" value="ANAPC1"/>
    <property type="match status" value="1"/>
</dbReference>
<dbReference type="InParanoid" id="A0A090CS25"/>
<dbReference type="PANTHER" id="PTHR12827:SF3">
    <property type="entry name" value="ANAPHASE-PROMOTING COMPLEX SUBUNIT 1"/>
    <property type="match status" value="1"/>
</dbReference>
<feature type="region of interest" description="Disordered" evidence="5">
    <location>
        <begin position="174"/>
        <end position="202"/>
    </location>
</feature>
<dbReference type="InterPro" id="IPR024990">
    <property type="entry name" value="Apc1"/>
</dbReference>
<name>A0A090CS25_PODAN</name>
<dbReference type="GO" id="GO:0007091">
    <property type="term" value="P:metaphase/anaphase transition of mitotic cell cycle"/>
    <property type="evidence" value="ECO:0007669"/>
    <property type="project" value="TreeGrafter"/>
</dbReference>
<reference evidence="8" key="2">
    <citation type="journal article" date="2014" name="Genetics">
        <title>Maintaining two mating types: Structure of the mating type locus and its role in heterokaryosis in Podospora anserina.</title>
        <authorList>
            <person name="Grognet P."/>
            <person name="Bidard F."/>
            <person name="Kuchly C."/>
            <person name="Tong L.C.H."/>
            <person name="Coppin E."/>
            <person name="Benkhali J.A."/>
            <person name="Couloux A."/>
            <person name="Wincker P."/>
            <person name="Debuchy R."/>
            <person name="Silar P."/>
        </authorList>
    </citation>
    <scope>GENOME REANNOTATION</scope>
    <source>
        <strain evidence="8">S / ATCC MYA-4624 / DSM 980 / FGSC 10383</strain>
    </source>
</reference>
<evidence type="ECO:0000256" key="2">
    <source>
        <dbReference type="ARBA" id="ARBA00022618"/>
    </source>
</evidence>
<dbReference type="FunFam" id="1.25.10.10:FF:000531">
    <property type="entry name" value="Negative regulator of mitosis"/>
    <property type="match status" value="1"/>
</dbReference>
<feature type="domain" description="Anaphase-promoting complex subunit 1 N-terminal" evidence="6">
    <location>
        <begin position="30"/>
        <end position="767"/>
    </location>
</feature>
<evidence type="ECO:0000256" key="1">
    <source>
        <dbReference type="ARBA" id="ARBA00010547"/>
    </source>
</evidence>
<evidence type="ECO:0000313" key="8">
    <source>
        <dbReference type="Proteomes" id="UP000001197"/>
    </source>
</evidence>
<evidence type="ECO:0000313" key="7">
    <source>
        <dbReference type="EMBL" id="CDP28967.1"/>
    </source>
</evidence>
<reference evidence="7 8" key="1">
    <citation type="journal article" date="2008" name="Genome Biol.">
        <title>The genome sequence of the model ascomycete fungus Podospora anserina.</title>
        <authorList>
            <person name="Espagne E."/>
            <person name="Lespinet O."/>
            <person name="Malagnac F."/>
            <person name="Da Silva C."/>
            <person name="Jaillon O."/>
            <person name="Porcel B.M."/>
            <person name="Couloux A."/>
            <person name="Aury J.-M."/>
            <person name="Segurens B."/>
            <person name="Poulain J."/>
            <person name="Anthouard V."/>
            <person name="Grossetete S."/>
            <person name="Khalili H."/>
            <person name="Coppin E."/>
            <person name="Dequard-Chablat M."/>
            <person name="Picard M."/>
            <person name="Contamine V."/>
            <person name="Arnaise S."/>
            <person name="Bourdais A."/>
            <person name="Berteaux-Lecellier V."/>
            <person name="Gautheret D."/>
            <person name="de Vries R.P."/>
            <person name="Battaglia E."/>
            <person name="Coutinho P.M."/>
            <person name="Danchin E.G.J."/>
            <person name="Henrissat B."/>
            <person name="El Khoury R."/>
            <person name="Sainsard-Chanet A."/>
            <person name="Boivin A."/>
            <person name="Pinan-Lucarre B."/>
            <person name="Sellem C.H."/>
            <person name="Debuchy R."/>
            <person name="Wincker P."/>
            <person name="Weissenbach J."/>
            <person name="Silar P."/>
        </authorList>
    </citation>
    <scope>NUCLEOTIDE SEQUENCE [LARGE SCALE GENOMIC DNA]</scope>
    <source>
        <strain evidence="8">S / ATCC MYA-4624 / DSM 980 / FGSC 10383</strain>
    </source>
</reference>
<feature type="compositionally biased region" description="Basic and acidic residues" evidence="5">
    <location>
        <begin position="387"/>
        <end position="396"/>
    </location>
</feature>
<feature type="region of interest" description="Disordered" evidence="5">
    <location>
        <begin position="320"/>
        <end position="437"/>
    </location>
</feature>
<accession>A0A090CS25</accession>
<dbReference type="GO" id="GO:0060090">
    <property type="term" value="F:molecular adaptor activity"/>
    <property type="evidence" value="ECO:0007669"/>
    <property type="project" value="TreeGrafter"/>
</dbReference>
<dbReference type="FunFam" id="1.25.10.10:FF:000283">
    <property type="entry name" value="Anaphase-promoting complex subunit 1"/>
    <property type="match status" value="1"/>
</dbReference>
<feature type="compositionally biased region" description="Low complexity" evidence="5">
    <location>
        <begin position="401"/>
        <end position="416"/>
    </location>
</feature>
<dbReference type="GO" id="GO:0031145">
    <property type="term" value="P:anaphase-promoting complex-dependent catabolic process"/>
    <property type="evidence" value="ECO:0007669"/>
    <property type="project" value="TreeGrafter"/>
</dbReference>
<dbReference type="GO" id="GO:0051301">
    <property type="term" value="P:cell division"/>
    <property type="evidence" value="ECO:0007669"/>
    <property type="project" value="UniProtKB-KW"/>
</dbReference>
<evidence type="ECO:0000256" key="5">
    <source>
        <dbReference type="SAM" id="MobiDB-lite"/>
    </source>
</evidence>
<dbReference type="InterPro" id="IPR011989">
    <property type="entry name" value="ARM-like"/>
</dbReference>